<protein>
    <recommendedName>
        <fullName evidence="3">Knr4/Smi1-like domain-containing protein</fullName>
    </recommendedName>
</protein>
<evidence type="ECO:0000313" key="1">
    <source>
        <dbReference type="EMBL" id="GFJ83907.1"/>
    </source>
</evidence>
<name>A0A6V8KQ80_9ACTN</name>
<reference evidence="1 2" key="2">
    <citation type="submission" date="2020-03" db="EMBL/GenBank/DDBJ databases">
        <authorList>
            <person name="Ichikawa N."/>
            <person name="Kimura A."/>
            <person name="Kitahashi Y."/>
            <person name="Uohara A."/>
        </authorList>
    </citation>
    <scope>NUCLEOTIDE SEQUENCE [LARGE SCALE GENOMIC DNA]</scope>
    <source>
        <strain evidence="1 2">NBRC 108639</strain>
    </source>
</reference>
<sequence length="177" mass="19595">MPWNHVLVGEGAGRRDVRGLVLPVLLIQLIETGRWKHPGEPALARAMPWFEDQLDFLTDAHEMERQSRALDRLADDEESSRLFRLVRRRGSEGSVDLPWLEVEHAILIAVSHYAGDDTAVALDYRVDPANPRVVGSDIWTVSGRYQWRTIAPTFAAFANALGLDEPAGGGPPGPPGR</sequence>
<evidence type="ECO:0008006" key="3">
    <source>
        <dbReference type="Google" id="ProtNLM"/>
    </source>
</evidence>
<keyword evidence="2" id="KW-1185">Reference proteome</keyword>
<reference evidence="1 2" key="1">
    <citation type="submission" date="2020-03" db="EMBL/GenBank/DDBJ databases">
        <title>Whole genome shotgun sequence of Phytohabitans houttuyneae NBRC 108639.</title>
        <authorList>
            <person name="Komaki H."/>
            <person name="Tamura T."/>
        </authorList>
    </citation>
    <scope>NUCLEOTIDE SEQUENCE [LARGE SCALE GENOMIC DNA]</scope>
    <source>
        <strain evidence="1 2">NBRC 108639</strain>
    </source>
</reference>
<comment type="caution">
    <text evidence="1">The sequence shown here is derived from an EMBL/GenBank/DDBJ whole genome shotgun (WGS) entry which is preliminary data.</text>
</comment>
<dbReference type="EMBL" id="BLPF01000003">
    <property type="protein sequence ID" value="GFJ83907.1"/>
    <property type="molecule type" value="Genomic_DNA"/>
</dbReference>
<dbReference type="Proteomes" id="UP000482800">
    <property type="component" value="Unassembled WGS sequence"/>
</dbReference>
<organism evidence="1 2">
    <name type="scientific">Phytohabitans houttuyneae</name>
    <dbReference type="NCBI Taxonomy" id="1076126"/>
    <lineage>
        <taxon>Bacteria</taxon>
        <taxon>Bacillati</taxon>
        <taxon>Actinomycetota</taxon>
        <taxon>Actinomycetes</taxon>
        <taxon>Micromonosporales</taxon>
        <taxon>Micromonosporaceae</taxon>
    </lineage>
</organism>
<proteinExistence type="predicted"/>
<gene>
    <name evidence="1" type="ORF">Phou_080870</name>
</gene>
<evidence type="ECO:0000313" key="2">
    <source>
        <dbReference type="Proteomes" id="UP000482800"/>
    </source>
</evidence>
<accession>A0A6V8KQ80</accession>
<dbReference type="AlphaFoldDB" id="A0A6V8KQ80"/>